<proteinExistence type="predicted"/>
<evidence type="ECO:0000313" key="3">
    <source>
        <dbReference type="Proteomes" id="UP001220324"/>
    </source>
</evidence>
<name>A0AAD6CKZ4_9EURO</name>
<dbReference type="EMBL" id="JAQIZZ010000008">
    <property type="protein sequence ID" value="KAJ5525399.1"/>
    <property type="molecule type" value="Genomic_DNA"/>
</dbReference>
<evidence type="ECO:0000313" key="2">
    <source>
        <dbReference type="EMBL" id="KAJ5525399.1"/>
    </source>
</evidence>
<dbReference type="Proteomes" id="UP001220324">
    <property type="component" value="Unassembled WGS sequence"/>
</dbReference>
<feature type="compositionally biased region" description="Basic and acidic residues" evidence="1">
    <location>
        <begin position="39"/>
        <end position="52"/>
    </location>
</feature>
<feature type="compositionally biased region" description="Polar residues" evidence="1">
    <location>
        <begin position="25"/>
        <end position="38"/>
    </location>
</feature>
<comment type="caution">
    <text evidence="2">The sequence shown here is derived from an EMBL/GenBank/DDBJ whole genome shotgun (WGS) entry which is preliminary data.</text>
</comment>
<feature type="compositionally biased region" description="Basic and acidic residues" evidence="1">
    <location>
        <begin position="81"/>
        <end position="95"/>
    </location>
</feature>
<sequence length="150" mass="16578">MTGPDWDAGHLQLTDKSPPRYTYCECTSLQPQADNKSTLQDRESLNPERNEGTKSGTDNEVAHHPAAYDPHNTAPESEMEAAGKEKHEEGQEHNPLDVSAANSDVSKWRGPKEGGPDRNVDKESVSGKGTPKKNRRIDVKEDGTHVSYRD</sequence>
<protein>
    <submittedName>
        <fullName evidence="2">Uncharacterized protein</fullName>
    </submittedName>
</protein>
<dbReference type="PANTHER" id="PTHR42090">
    <property type="match status" value="1"/>
</dbReference>
<dbReference type="AlphaFoldDB" id="A0AAD6CKZ4"/>
<organism evidence="2 3">
    <name type="scientific">Penicillium frequentans</name>
    <dbReference type="NCBI Taxonomy" id="3151616"/>
    <lineage>
        <taxon>Eukaryota</taxon>
        <taxon>Fungi</taxon>
        <taxon>Dikarya</taxon>
        <taxon>Ascomycota</taxon>
        <taxon>Pezizomycotina</taxon>
        <taxon>Eurotiomycetes</taxon>
        <taxon>Eurotiomycetidae</taxon>
        <taxon>Eurotiales</taxon>
        <taxon>Aspergillaceae</taxon>
        <taxon>Penicillium</taxon>
    </lineage>
</organism>
<feature type="compositionally biased region" description="Basic and acidic residues" evidence="1">
    <location>
        <begin position="136"/>
        <end position="150"/>
    </location>
</feature>
<dbReference type="PANTHER" id="PTHR42090:SF1">
    <property type="match status" value="1"/>
</dbReference>
<accession>A0AAD6CKZ4</accession>
<evidence type="ECO:0000256" key="1">
    <source>
        <dbReference type="SAM" id="MobiDB-lite"/>
    </source>
</evidence>
<feature type="region of interest" description="Disordered" evidence="1">
    <location>
        <begin position="1"/>
        <end position="150"/>
    </location>
</feature>
<gene>
    <name evidence="2" type="ORF">N7494_012049</name>
</gene>
<reference evidence="2 3" key="1">
    <citation type="journal article" date="2023" name="IMA Fungus">
        <title>Comparative genomic study of the Penicillium genus elucidates a diverse pangenome and 15 lateral gene transfer events.</title>
        <authorList>
            <person name="Petersen C."/>
            <person name="Sorensen T."/>
            <person name="Nielsen M.R."/>
            <person name="Sondergaard T.E."/>
            <person name="Sorensen J.L."/>
            <person name="Fitzpatrick D.A."/>
            <person name="Frisvad J.C."/>
            <person name="Nielsen K.L."/>
        </authorList>
    </citation>
    <scope>NUCLEOTIDE SEQUENCE [LARGE SCALE GENOMIC DNA]</scope>
    <source>
        <strain evidence="2 3">IBT 35679</strain>
    </source>
</reference>
<keyword evidence="3" id="KW-1185">Reference proteome</keyword>
<feature type="compositionally biased region" description="Basic and acidic residues" evidence="1">
    <location>
        <begin position="106"/>
        <end position="125"/>
    </location>
</feature>